<evidence type="ECO:0000313" key="3">
    <source>
        <dbReference type="Proteomes" id="UP001500655"/>
    </source>
</evidence>
<reference evidence="3" key="1">
    <citation type="journal article" date="2019" name="Int. J. Syst. Evol. Microbiol.">
        <title>The Global Catalogue of Microorganisms (GCM) 10K type strain sequencing project: providing services to taxonomists for standard genome sequencing and annotation.</title>
        <authorList>
            <consortium name="The Broad Institute Genomics Platform"/>
            <consortium name="The Broad Institute Genome Sequencing Center for Infectious Disease"/>
            <person name="Wu L."/>
            <person name="Ma J."/>
        </authorList>
    </citation>
    <scope>NUCLEOTIDE SEQUENCE [LARGE SCALE GENOMIC DNA]</scope>
    <source>
        <strain evidence="3">JCM 13249</strain>
    </source>
</reference>
<keyword evidence="1" id="KW-0472">Membrane</keyword>
<evidence type="ECO:0000256" key="1">
    <source>
        <dbReference type="SAM" id="Phobius"/>
    </source>
</evidence>
<organism evidence="2 3">
    <name type="scientific">Luedemannella helvata</name>
    <dbReference type="NCBI Taxonomy" id="349315"/>
    <lineage>
        <taxon>Bacteria</taxon>
        <taxon>Bacillati</taxon>
        <taxon>Actinomycetota</taxon>
        <taxon>Actinomycetes</taxon>
        <taxon>Micromonosporales</taxon>
        <taxon>Micromonosporaceae</taxon>
        <taxon>Luedemannella</taxon>
    </lineage>
</organism>
<evidence type="ECO:0000313" key="2">
    <source>
        <dbReference type="EMBL" id="GAA1742546.1"/>
    </source>
</evidence>
<comment type="caution">
    <text evidence="2">The sequence shown here is derived from an EMBL/GenBank/DDBJ whole genome shotgun (WGS) entry which is preliminary data.</text>
</comment>
<dbReference type="PANTHER" id="PTHR36840:SF1">
    <property type="entry name" value="BLL5714 PROTEIN"/>
    <property type="match status" value="1"/>
</dbReference>
<dbReference type="PANTHER" id="PTHR36840">
    <property type="entry name" value="BLL5714 PROTEIN"/>
    <property type="match status" value="1"/>
</dbReference>
<feature type="transmembrane region" description="Helical" evidence="1">
    <location>
        <begin position="75"/>
        <end position="93"/>
    </location>
</feature>
<feature type="transmembrane region" description="Helical" evidence="1">
    <location>
        <begin position="245"/>
        <end position="262"/>
    </location>
</feature>
<feature type="transmembrane region" description="Helical" evidence="1">
    <location>
        <begin position="317"/>
        <end position="335"/>
    </location>
</feature>
<feature type="transmembrane region" description="Helical" evidence="1">
    <location>
        <begin position="42"/>
        <end position="63"/>
    </location>
</feature>
<feature type="transmembrane region" description="Helical" evidence="1">
    <location>
        <begin position="99"/>
        <end position="118"/>
    </location>
</feature>
<feature type="transmembrane region" description="Helical" evidence="1">
    <location>
        <begin position="130"/>
        <end position="148"/>
    </location>
</feature>
<dbReference type="Pfam" id="PF06772">
    <property type="entry name" value="LtrA"/>
    <property type="match status" value="1"/>
</dbReference>
<keyword evidence="1" id="KW-1133">Transmembrane helix</keyword>
<keyword evidence="1" id="KW-0812">Transmembrane</keyword>
<sequence>MAAPGEAGRRVSWIELYFDLVFVFAVSQVAHVMVEHPDGRGVVAALGLFVTLWWTWIGYVILYNRYGEDSAAQRLFMLAGTIPCAIAATQAHVVSDVHLGGLALALAGARVVLAVAFPATSGQGHGAGRAAGLGYAVSAAIFAVSAVVPAPVNYVLWGVALAQEAGFLLLAQARQRRRSGDRTGRRRRPDRRELLAPPAEPGLAVNAPHLAERFNLFMIILLGEIVISVASAAVDAHGHEAGLRVGFLAGLVLAGALWWIYFDSSAGINEFVLRASGGNPAMAYGIYAGGHVPPAFGLLLIAAGVNLSLHDAPPTAATWFVSAGLAAYMVGTRGFTLGVERRWYARLLRTLVVVATVCLALLHRVVSAPTVVVLVAVWAVAVAALVTVRGPVVMRHLREHPLRFFADR</sequence>
<keyword evidence="3" id="KW-1185">Reference proteome</keyword>
<dbReference type="EMBL" id="BAAALS010000004">
    <property type="protein sequence ID" value="GAA1742546.1"/>
    <property type="molecule type" value="Genomic_DNA"/>
</dbReference>
<dbReference type="Proteomes" id="UP001500655">
    <property type="component" value="Unassembled WGS sequence"/>
</dbReference>
<feature type="transmembrane region" description="Helical" evidence="1">
    <location>
        <begin position="347"/>
        <end position="365"/>
    </location>
</feature>
<feature type="transmembrane region" description="Helical" evidence="1">
    <location>
        <begin position="154"/>
        <end position="173"/>
    </location>
</feature>
<gene>
    <name evidence="2" type="ORF">GCM10009681_11710</name>
</gene>
<feature type="transmembrane region" description="Helical" evidence="1">
    <location>
        <begin position="283"/>
        <end position="305"/>
    </location>
</feature>
<proteinExistence type="predicted"/>
<protein>
    <submittedName>
        <fullName evidence="2">Low temperature requirement protein A</fullName>
    </submittedName>
</protein>
<accession>A0ABP4VYZ8</accession>
<name>A0ABP4VYZ8_9ACTN</name>
<feature type="transmembrane region" description="Helical" evidence="1">
    <location>
        <begin position="12"/>
        <end position="30"/>
    </location>
</feature>
<feature type="transmembrane region" description="Helical" evidence="1">
    <location>
        <begin position="371"/>
        <end position="388"/>
    </location>
</feature>
<dbReference type="InterPro" id="IPR010640">
    <property type="entry name" value="Low_temperature_requirement_A"/>
</dbReference>
<feature type="transmembrane region" description="Helical" evidence="1">
    <location>
        <begin position="214"/>
        <end position="233"/>
    </location>
</feature>